<dbReference type="AlphaFoldDB" id="A0A5B9PC95"/>
<accession>A0A5B9PC95</accession>
<dbReference type="Proteomes" id="UP000322214">
    <property type="component" value="Chromosome"/>
</dbReference>
<gene>
    <name evidence="1" type="ORF">MFFC18_30040</name>
</gene>
<protein>
    <submittedName>
        <fullName evidence="1">Uncharacterized protein</fullName>
    </submittedName>
</protein>
<sequence length="146" mass="16872">MPLPDESQNRLIDWSPWKHPKAKRWFEELLEETHLPLMMEHAVDKPDDSLDEGETRLMVALAILFGRDGVWPAQRDSILRTIVRKGNVVANRAATPKDGPMSLAQHKEQAKQHDHLVDEVEILRRRIGMSNRKTPMPPPAWGKFWS</sequence>
<keyword evidence="2" id="KW-1185">Reference proteome</keyword>
<dbReference type="STRING" id="980251.GCA_001642875_03955"/>
<name>A0A5B9PC95_9BACT</name>
<organism evidence="1 2">
    <name type="scientific">Mariniblastus fucicola</name>
    <dbReference type="NCBI Taxonomy" id="980251"/>
    <lineage>
        <taxon>Bacteria</taxon>
        <taxon>Pseudomonadati</taxon>
        <taxon>Planctomycetota</taxon>
        <taxon>Planctomycetia</taxon>
        <taxon>Pirellulales</taxon>
        <taxon>Pirellulaceae</taxon>
        <taxon>Mariniblastus</taxon>
    </lineage>
</organism>
<reference evidence="1 2" key="1">
    <citation type="submission" date="2019-08" db="EMBL/GenBank/DDBJ databases">
        <title>Deep-cultivation of Planctomycetes and their phenomic and genomic characterization uncovers novel biology.</title>
        <authorList>
            <person name="Wiegand S."/>
            <person name="Jogler M."/>
            <person name="Boedeker C."/>
            <person name="Pinto D."/>
            <person name="Vollmers J."/>
            <person name="Rivas-Marin E."/>
            <person name="Kohn T."/>
            <person name="Peeters S.H."/>
            <person name="Heuer A."/>
            <person name="Rast P."/>
            <person name="Oberbeckmann S."/>
            <person name="Bunk B."/>
            <person name="Jeske O."/>
            <person name="Meyerdierks A."/>
            <person name="Storesund J.E."/>
            <person name="Kallscheuer N."/>
            <person name="Luecker S."/>
            <person name="Lage O.M."/>
            <person name="Pohl T."/>
            <person name="Merkel B.J."/>
            <person name="Hornburger P."/>
            <person name="Mueller R.-W."/>
            <person name="Bruemmer F."/>
            <person name="Labrenz M."/>
            <person name="Spormann A.M."/>
            <person name="Op den Camp H."/>
            <person name="Overmann J."/>
            <person name="Amann R."/>
            <person name="Jetten M.S.M."/>
            <person name="Mascher T."/>
            <person name="Medema M.H."/>
            <person name="Devos D.P."/>
            <person name="Kaster A.-K."/>
            <person name="Ovreas L."/>
            <person name="Rohde M."/>
            <person name="Galperin M.Y."/>
            <person name="Jogler C."/>
        </authorList>
    </citation>
    <scope>NUCLEOTIDE SEQUENCE [LARGE SCALE GENOMIC DNA]</scope>
    <source>
        <strain evidence="1 2">FC18</strain>
    </source>
</reference>
<dbReference type="RefSeq" id="WP_075085969.1">
    <property type="nucleotide sequence ID" value="NZ_CP042912.1"/>
</dbReference>
<dbReference type="KEGG" id="mff:MFFC18_30040"/>
<proteinExistence type="predicted"/>
<dbReference type="EMBL" id="CP042912">
    <property type="protein sequence ID" value="QEG23109.1"/>
    <property type="molecule type" value="Genomic_DNA"/>
</dbReference>
<evidence type="ECO:0000313" key="1">
    <source>
        <dbReference type="EMBL" id="QEG23109.1"/>
    </source>
</evidence>
<evidence type="ECO:0000313" key="2">
    <source>
        <dbReference type="Proteomes" id="UP000322214"/>
    </source>
</evidence>